<comment type="caution">
    <text evidence="1">The sequence shown here is derived from an EMBL/GenBank/DDBJ whole genome shotgun (WGS) entry which is preliminary data.</text>
</comment>
<organism evidence="1 2">
    <name type="scientific">Nephila pilipes</name>
    <name type="common">Giant wood spider</name>
    <name type="synonym">Nephila maculata</name>
    <dbReference type="NCBI Taxonomy" id="299642"/>
    <lineage>
        <taxon>Eukaryota</taxon>
        <taxon>Metazoa</taxon>
        <taxon>Ecdysozoa</taxon>
        <taxon>Arthropoda</taxon>
        <taxon>Chelicerata</taxon>
        <taxon>Arachnida</taxon>
        <taxon>Araneae</taxon>
        <taxon>Araneomorphae</taxon>
        <taxon>Entelegynae</taxon>
        <taxon>Araneoidea</taxon>
        <taxon>Nephilidae</taxon>
        <taxon>Nephila</taxon>
    </lineage>
</organism>
<protein>
    <submittedName>
        <fullName evidence="1">Uncharacterized protein</fullName>
    </submittedName>
</protein>
<dbReference type="EMBL" id="BMAW01040263">
    <property type="protein sequence ID" value="GFU59039.1"/>
    <property type="molecule type" value="Genomic_DNA"/>
</dbReference>
<evidence type="ECO:0000313" key="1">
    <source>
        <dbReference type="EMBL" id="GFU59039.1"/>
    </source>
</evidence>
<sequence>MRAGKMARCDLHVVGKFTDRTLHLPGAAATALKQALRKTIFSIVRCLQKTHKPLATALPYAVANAAALVFNAGPPCGSASWQNRPLHNCRSFAI</sequence>
<keyword evidence="2" id="KW-1185">Reference proteome</keyword>
<proteinExistence type="predicted"/>
<evidence type="ECO:0000313" key="2">
    <source>
        <dbReference type="Proteomes" id="UP000887013"/>
    </source>
</evidence>
<dbReference type="AlphaFoldDB" id="A0A8X6R4R8"/>
<reference evidence="1" key="1">
    <citation type="submission" date="2020-08" db="EMBL/GenBank/DDBJ databases">
        <title>Multicomponent nature underlies the extraordinary mechanical properties of spider dragline silk.</title>
        <authorList>
            <person name="Kono N."/>
            <person name="Nakamura H."/>
            <person name="Mori M."/>
            <person name="Yoshida Y."/>
            <person name="Ohtoshi R."/>
            <person name="Malay A.D."/>
            <person name="Moran D.A.P."/>
            <person name="Tomita M."/>
            <person name="Numata K."/>
            <person name="Arakawa K."/>
        </authorList>
    </citation>
    <scope>NUCLEOTIDE SEQUENCE</scope>
</reference>
<dbReference type="Proteomes" id="UP000887013">
    <property type="component" value="Unassembled WGS sequence"/>
</dbReference>
<gene>
    <name evidence="1" type="ORF">NPIL_459291</name>
</gene>
<name>A0A8X6R4R8_NEPPI</name>
<accession>A0A8X6R4R8</accession>